<comment type="caution">
    <text evidence="2">The sequence shown here is derived from an EMBL/GenBank/DDBJ whole genome shotgun (WGS) entry which is preliminary data.</text>
</comment>
<dbReference type="OrthoDB" id="2831558at2759"/>
<feature type="domain" description="Aminoglycoside phosphotransferase" evidence="1">
    <location>
        <begin position="90"/>
        <end position="327"/>
    </location>
</feature>
<evidence type="ECO:0000313" key="2">
    <source>
        <dbReference type="EMBL" id="KAJ8058276.1"/>
    </source>
</evidence>
<dbReference type="AlphaFoldDB" id="A0A9X0DCE8"/>
<dbReference type="EMBL" id="JAPEIS010000016">
    <property type="protein sequence ID" value="KAJ8058276.1"/>
    <property type="molecule type" value="Genomic_DNA"/>
</dbReference>
<sequence>MSTTSTSSSLSKDPLIRFGPILAAVNHSSLIALAQRIRQQLEKGRMSSIDRTNHKGNRTNVLHYNCTILSSPIYGSYNVLQIIEFSDGLRWIIRIPSTGLKGQYTIESSASLQSDALTMRFIKANTTMPIPEVYDFSATTENDIGAPYILMSFLEGFPVYKIWFDESGEVPKQIRRERILDTIAEAMSQLKKFHFDQIGSLQFDKSLDPASIGKCNLVDEYNDLGNLDNKIDEGPKFIQIGPFSSSYNYFCALLGTQRLPKDSFSIGIHKLLQMMIQCIPPSVSSKESVEAYPLLEKFVLAHPDAGSQNFLVSKDGVLTGIIDWDGVHTVPHCVGYQKYPSWITRDWDPAMYGYFRLGCQAEDSPEALEDYRQRYSKTMQLFVPEYINYTSKSHIFEALQIASSSPICMDGIIEKFFHQLFPKEDQEEAEYPMYLYEIAIGLAEDQLDESVKTRITDAIMNFLKL</sequence>
<proteinExistence type="predicted"/>
<protein>
    <recommendedName>
        <fullName evidence="1">Aminoglycoside phosphotransferase domain-containing protein</fullName>
    </recommendedName>
</protein>
<name>A0A9X0DCE8_9HELO</name>
<dbReference type="InterPro" id="IPR002575">
    <property type="entry name" value="Aminoglycoside_PTrfase"/>
</dbReference>
<dbReference type="InterPro" id="IPR011009">
    <property type="entry name" value="Kinase-like_dom_sf"/>
</dbReference>
<organism evidence="2 3">
    <name type="scientific">Sclerotinia nivalis</name>
    <dbReference type="NCBI Taxonomy" id="352851"/>
    <lineage>
        <taxon>Eukaryota</taxon>
        <taxon>Fungi</taxon>
        <taxon>Dikarya</taxon>
        <taxon>Ascomycota</taxon>
        <taxon>Pezizomycotina</taxon>
        <taxon>Leotiomycetes</taxon>
        <taxon>Helotiales</taxon>
        <taxon>Sclerotiniaceae</taxon>
        <taxon>Sclerotinia</taxon>
    </lineage>
</organism>
<gene>
    <name evidence="2" type="ORF">OCU04_012470</name>
</gene>
<accession>A0A9X0DCE8</accession>
<dbReference type="PANTHER" id="PTHR21310">
    <property type="entry name" value="AMINOGLYCOSIDE PHOSPHOTRANSFERASE-RELATED-RELATED"/>
    <property type="match status" value="1"/>
</dbReference>
<dbReference type="Pfam" id="PF01636">
    <property type="entry name" value="APH"/>
    <property type="match status" value="1"/>
</dbReference>
<dbReference type="Proteomes" id="UP001152300">
    <property type="component" value="Unassembled WGS sequence"/>
</dbReference>
<dbReference type="InterPro" id="IPR051678">
    <property type="entry name" value="AGP_Transferase"/>
</dbReference>
<dbReference type="SUPFAM" id="SSF56112">
    <property type="entry name" value="Protein kinase-like (PK-like)"/>
    <property type="match status" value="1"/>
</dbReference>
<keyword evidence="3" id="KW-1185">Reference proteome</keyword>
<dbReference type="PANTHER" id="PTHR21310:SF51">
    <property type="entry name" value="AMINOGLYCOSIDE PHOSPHOTRANSFERASE DOMAIN-CONTAINING PROTEIN"/>
    <property type="match status" value="1"/>
</dbReference>
<evidence type="ECO:0000313" key="3">
    <source>
        <dbReference type="Proteomes" id="UP001152300"/>
    </source>
</evidence>
<reference evidence="2" key="1">
    <citation type="submission" date="2022-11" db="EMBL/GenBank/DDBJ databases">
        <title>Genome Resource of Sclerotinia nivalis Strain SnTB1, a Plant Pathogen Isolated from American Ginseng.</title>
        <authorList>
            <person name="Fan S."/>
        </authorList>
    </citation>
    <scope>NUCLEOTIDE SEQUENCE</scope>
    <source>
        <strain evidence="2">SnTB1</strain>
    </source>
</reference>
<evidence type="ECO:0000259" key="1">
    <source>
        <dbReference type="Pfam" id="PF01636"/>
    </source>
</evidence>